<organism evidence="2 3">
    <name type="scientific">Chrysodeixis includens</name>
    <name type="common">Soybean looper</name>
    <name type="synonym">Pseudoplusia includens</name>
    <dbReference type="NCBI Taxonomy" id="689277"/>
    <lineage>
        <taxon>Eukaryota</taxon>
        <taxon>Metazoa</taxon>
        <taxon>Ecdysozoa</taxon>
        <taxon>Arthropoda</taxon>
        <taxon>Hexapoda</taxon>
        <taxon>Insecta</taxon>
        <taxon>Pterygota</taxon>
        <taxon>Neoptera</taxon>
        <taxon>Endopterygota</taxon>
        <taxon>Lepidoptera</taxon>
        <taxon>Glossata</taxon>
        <taxon>Ditrysia</taxon>
        <taxon>Noctuoidea</taxon>
        <taxon>Noctuidae</taxon>
        <taxon>Plusiinae</taxon>
        <taxon>Chrysodeixis</taxon>
    </lineage>
</organism>
<dbReference type="AlphaFoldDB" id="A0A9N8KZS0"/>
<proteinExistence type="predicted"/>
<dbReference type="EMBL" id="LR824007">
    <property type="protein sequence ID" value="CAD0196304.1"/>
    <property type="molecule type" value="Genomic_DNA"/>
</dbReference>
<protein>
    <submittedName>
        <fullName evidence="2">Uncharacterized protein</fullName>
    </submittedName>
</protein>
<dbReference type="OrthoDB" id="10485614at2759"/>
<evidence type="ECO:0000256" key="1">
    <source>
        <dbReference type="SAM" id="MobiDB-lite"/>
    </source>
</evidence>
<gene>
    <name evidence="2" type="ORF">CINC_LOCUS10597</name>
</gene>
<evidence type="ECO:0000313" key="2">
    <source>
        <dbReference type="EMBL" id="CAD0196304.1"/>
    </source>
</evidence>
<sequence>MVVGHIEASASKRVSCASSRLAAALVSGDAMRRDHSRALIKVIFRWCSRLRSEVTEASATPRAARSSGQRARMHDVPPTASTRLSAAPGRRYVCRVGYSAAASAGTPLIVG</sequence>
<evidence type="ECO:0000313" key="3">
    <source>
        <dbReference type="Proteomes" id="UP001154114"/>
    </source>
</evidence>
<feature type="region of interest" description="Disordered" evidence="1">
    <location>
        <begin position="58"/>
        <end position="84"/>
    </location>
</feature>
<keyword evidence="3" id="KW-1185">Reference proteome</keyword>
<name>A0A9N8KZS0_CHRIL</name>
<accession>A0A9N8KZS0</accession>
<dbReference type="Proteomes" id="UP001154114">
    <property type="component" value="Chromosome 4"/>
</dbReference>
<reference evidence="2" key="1">
    <citation type="submission" date="2021-12" db="EMBL/GenBank/DDBJ databases">
        <authorList>
            <person name="King R."/>
        </authorList>
    </citation>
    <scope>NUCLEOTIDE SEQUENCE</scope>
</reference>